<organism evidence="7 8">
    <name type="scientific">Neptuniibacter caesariensis</name>
    <dbReference type="NCBI Taxonomy" id="207954"/>
    <lineage>
        <taxon>Bacteria</taxon>
        <taxon>Pseudomonadati</taxon>
        <taxon>Pseudomonadota</taxon>
        <taxon>Gammaproteobacteria</taxon>
        <taxon>Oceanospirillales</taxon>
        <taxon>Oceanospirillaceae</taxon>
        <taxon>Neptuniibacter</taxon>
    </lineage>
</organism>
<evidence type="ECO:0000256" key="5">
    <source>
        <dbReference type="ARBA" id="ARBA00023204"/>
    </source>
</evidence>
<evidence type="ECO:0000313" key="8">
    <source>
        <dbReference type="Proteomes" id="UP000002171"/>
    </source>
</evidence>
<protein>
    <recommendedName>
        <fullName evidence="3">DNA-3-methyladenine glycosylase II</fullName>
        <ecNumber evidence="3">3.2.2.21</ecNumber>
    </recommendedName>
</protein>
<evidence type="ECO:0000259" key="6">
    <source>
        <dbReference type="SMART" id="SM00478"/>
    </source>
</evidence>
<name>A0A7U8GTK5_NEPCE</name>
<comment type="catalytic activity">
    <reaction evidence="1">
        <text>Hydrolysis of alkylated DNA, releasing 3-methyladenine, 3-methylguanine, 7-methylguanine and 7-methyladenine.</text>
        <dbReference type="EC" id="3.2.2.21"/>
    </reaction>
</comment>
<dbReference type="EC" id="3.2.2.21" evidence="3"/>
<dbReference type="PANTHER" id="PTHR43003:SF5">
    <property type="entry name" value="DNA-3-METHYLADENINE GLYCOSYLASE"/>
    <property type="match status" value="1"/>
</dbReference>
<dbReference type="GO" id="GO:0008725">
    <property type="term" value="F:DNA-3-methyladenine glycosylase activity"/>
    <property type="evidence" value="ECO:0007669"/>
    <property type="project" value="TreeGrafter"/>
</dbReference>
<dbReference type="Pfam" id="PF00730">
    <property type="entry name" value="HhH-GPD"/>
    <property type="match status" value="1"/>
</dbReference>
<sequence>MDNTMIAKGIKYLASIDPDIQDAVELIGAPAPRIRPHGIEALVSIIISQQLSTEAAASIMAKVKNLLPDISANSILKTPPEQLRAAGLSRRKIEYVCALAEAIKTNRLDLEALKQMPDSEAINHITQLRGMGRWSAEIYLMFSLQRQDIFPADDLAIVIALQKLKGLEERPSAKEARVITEHWSPWLSVGSLFLWHYYRGAP</sequence>
<accession>A0A7U8GTK5</accession>
<dbReference type="GO" id="GO:0032131">
    <property type="term" value="F:alkylated DNA binding"/>
    <property type="evidence" value="ECO:0007669"/>
    <property type="project" value="TreeGrafter"/>
</dbReference>
<feature type="domain" description="HhH-GPD" evidence="6">
    <location>
        <begin position="47"/>
        <end position="202"/>
    </location>
</feature>
<dbReference type="GO" id="GO:0006285">
    <property type="term" value="P:base-excision repair, AP site formation"/>
    <property type="evidence" value="ECO:0007669"/>
    <property type="project" value="TreeGrafter"/>
</dbReference>
<keyword evidence="4" id="KW-0227">DNA damage</keyword>
<dbReference type="AlphaFoldDB" id="A0A7U8GTK5"/>
<keyword evidence="5" id="KW-0234">DNA repair</keyword>
<keyword evidence="8" id="KW-1185">Reference proteome</keyword>
<dbReference type="CDD" id="cd00056">
    <property type="entry name" value="ENDO3c"/>
    <property type="match status" value="1"/>
</dbReference>
<dbReference type="SUPFAM" id="SSF48150">
    <property type="entry name" value="DNA-glycosylase"/>
    <property type="match status" value="1"/>
</dbReference>
<dbReference type="InterPro" id="IPR051912">
    <property type="entry name" value="Alkylbase_DNA_Glycosylase/TA"/>
</dbReference>
<comment type="similarity">
    <text evidence="2">Belongs to the alkylbase DNA glycosidase AlkA family.</text>
</comment>
<dbReference type="Proteomes" id="UP000002171">
    <property type="component" value="Unassembled WGS sequence"/>
</dbReference>
<dbReference type="RefSeq" id="WP_007020702.1">
    <property type="nucleotide sequence ID" value="NZ_CH724125.1"/>
</dbReference>
<dbReference type="OrthoDB" id="9811249at2"/>
<dbReference type="InterPro" id="IPR011257">
    <property type="entry name" value="DNA_glycosylase"/>
</dbReference>
<comment type="caution">
    <text evidence="7">The sequence shown here is derived from an EMBL/GenBank/DDBJ whole genome shotgun (WGS) entry which is preliminary data.</text>
</comment>
<dbReference type="InterPro" id="IPR003265">
    <property type="entry name" value="HhH-GPD_domain"/>
</dbReference>
<evidence type="ECO:0000313" key="7">
    <source>
        <dbReference type="EMBL" id="EAR62392.1"/>
    </source>
</evidence>
<reference evidence="7 8" key="1">
    <citation type="submission" date="2006-02" db="EMBL/GenBank/DDBJ databases">
        <authorList>
            <person name="Pinhassi J."/>
            <person name="Pedros-Alio C."/>
            <person name="Ferriera S."/>
            <person name="Johnson J."/>
            <person name="Kravitz S."/>
            <person name="Halpern A."/>
            <person name="Remington K."/>
            <person name="Beeson K."/>
            <person name="Tran B."/>
            <person name="Rogers Y.-H."/>
            <person name="Friedman R."/>
            <person name="Venter J.C."/>
        </authorList>
    </citation>
    <scope>NUCLEOTIDE SEQUENCE [LARGE SCALE GENOMIC DNA]</scope>
    <source>
        <strain evidence="7 8">MED92</strain>
    </source>
</reference>
<dbReference type="EMBL" id="AAOW01000003">
    <property type="protein sequence ID" value="EAR62392.1"/>
    <property type="molecule type" value="Genomic_DNA"/>
</dbReference>
<evidence type="ECO:0000256" key="4">
    <source>
        <dbReference type="ARBA" id="ARBA00022763"/>
    </source>
</evidence>
<dbReference type="SMART" id="SM00478">
    <property type="entry name" value="ENDO3c"/>
    <property type="match status" value="1"/>
</dbReference>
<dbReference type="GO" id="GO:0006307">
    <property type="term" value="P:DNA alkylation repair"/>
    <property type="evidence" value="ECO:0007669"/>
    <property type="project" value="TreeGrafter"/>
</dbReference>
<dbReference type="FunFam" id="1.10.340.30:FF:000004">
    <property type="entry name" value="DNA-3-methyladenine glycosylase II"/>
    <property type="match status" value="1"/>
</dbReference>
<dbReference type="GO" id="GO:0032993">
    <property type="term" value="C:protein-DNA complex"/>
    <property type="evidence" value="ECO:0007669"/>
    <property type="project" value="TreeGrafter"/>
</dbReference>
<dbReference type="GO" id="GO:0043916">
    <property type="term" value="F:DNA-7-methylguanine glycosylase activity"/>
    <property type="evidence" value="ECO:0007669"/>
    <property type="project" value="TreeGrafter"/>
</dbReference>
<evidence type="ECO:0000256" key="3">
    <source>
        <dbReference type="ARBA" id="ARBA00012000"/>
    </source>
</evidence>
<gene>
    <name evidence="7" type="ORF">MED92_15183</name>
</gene>
<dbReference type="PANTHER" id="PTHR43003">
    <property type="entry name" value="DNA-3-METHYLADENINE GLYCOSYLASE"/>
    <property type="match status" value="1"/>
</dbReference>
<dbReference type="Gene3D" id="1.10.1670.40">
    <property type="match status" value="1"/>
</dbReference>
<proteinExistence type="inferred from homology"/>
<evidence type="ECO:0000256" key="1">
    <source>
        <dbReference type="ARBA" id="ARBA00000086"/>
    </source>
</evidence>
<dbReference type="Gene3D" id="1.10.340.30">
    <property type="entry name" value="Hypothetical protein, domain 2"/>
    <property type="match status" value="1"/>
</dbReference>
<evidence type="ECO:0000256" key="2">
    <source>
        <dbReference type="ARBA" id="ARBA00010817"/>
    </source>
</evidence>